<protein>
    <submittedName>
        <fullName evidence="2">Dynein, axonemal, heavy chain 9</fullName>
    </submittedName>
</protein>
<dbReference type="AlphaFoldDB" id="A0A3P9LBE4"/>
<accession>A0A3P9LBE4</accession>
<dbReference type="PANTHER" id="PTHR46532:SF11">
    <property type="entry name" value="DYNEIN AXONEMAL HEAVY CHAIN 12"/>
    <property type="match status" value="1"/>
</dbReference>
<dbReference type="InterPro" id="IPR026983">
    <property type="entry name" value="DHC"/>
</dbReference>
<proteinExistence type="predicted"/>
<reference key="1">
    <citation type="journal article" date="2007" name="Nature">
        <title>The medaka draft genome and insights into vertebrate genome evolution.</title>
        <authorList>
            <person name="Kasahara M."/>
            <person name="Naruse K."/>
            <person name="Sasaki S."/>
            <person name="Nakatani Y."/>
            <person name="Qu W."/>
            <person name="Ahsan B."/>
            <person name="Yamada T."/>
            <person name="Nagayasu Y."/>
            <person name="Doi K."/>
            <person name="Kasai Y."/>
            <person name="Jindo T."/>
            <person name="Kobayashi D."/>
            <person name="Shimada A."/>
            <person name="Toyoda A."/>
            <person name="Kuroki Y."/>
            <person name="Fujiyama A."/>
            <person name="Sasaki T."/>
            <person name="Shimizu A."/>
            <person name="Asakawa S."/>
            <person name="Shimizu N."/>
            <person name="Hashimoto S."/>
            <person name="Yang J."/>
            <person name="Lee Y."/>
            <person name="Matsushima K."/>
            <person name="Sugano S."/>
            <person name="Sakaizumi M."/>
            <person name="Narita T."/>
            <person name="Ohishi K."/>
            <person name="Haga S."/>
            <person name="Ohta F."/>
            <person name="Nomoto H."/>
            <person name="Nogata K."/>
            <person name="Morishita T."/>
            <person name="Endo T."/>
            <person name="Shin-I T."/>
            <person name="Takeda H."/>
            <person name="Morishita S."/>
            <person name="Kohara Y."/>
        </authorList>
    </citation>
    <scope>NUCLEOTIDE SEQUENCE [LARGE SCALE GENOMIC DNA]</scope>
    <source>
        <strain>Hd-rR</strain>
    </source>
</reference>
<reference evidence="2" key="4">
    <citation type="submission" date="2025-09" db="UniProtKB">
        <authorList>
            <consortium name="Ensembl"/>
        </authorList>
    </citation>
    <scope>IDENTIFICATION</scope>
    <source>
        <strain evidence="2">HNI</strain>
    </source>
</reference>
<reference evidence="2" key="3">
    <citation type="submission" date="2025-08" db="UniProtKB">
        <authorList>
            <consortium name="Ensembl"/>
        </authorList>
    </citation>
    <scope>IDENTIFICATION</scope>
    <source>
        <strain evidence="2">HNI</strain>
    </source>
</reference>
<dbReference type="Proteomes" id="UP000265180">
    <property type="component" value="Chromosome 9"/>
</dbReference>
<feature type="domain" description="Dynein heavy chain tail" evidence="1">
    <location>
        <begin position="400"/>
        <end position="546"/>
    </location>
</feature>
<evidence type="ECO:0000313" key="2">
    <source>
        <dbReference type="Ensembl" id="ENSORLP00020018050.1"/>
    </source>
</evidence>
<dbReference type="GO" id="GO:0007018">
    <property type="term" value="P:microtubule-based movement"/>
    <property type="evidence" value="ECO:0007669"/>
    <property type="project" value="InterPro"/>
</dbReference>
<dbReference type="PANTHER" id="PTHR46532">
    <property type="entry name" value="MALE FERTILITY FACTOR KL5"/>
    <property type="match status" value="1"/>
</dbReference>
<feature type="domain" description="Dynein heavy chain tail" evidence="1">
    <location>
        <begin position="178"/>
        <end position="394"/>
    </location>
</feature>
<dbReference type="Ensembl" id="ENSORLT00020026782.1">
    <property type="protein sequence ID" value="ENSORLP00020018050.1"/>
    <property type="gene ID" value="ENSORLG00020019037.1"/>
</dbReference>
<dbReference type="InterPro" id="IPR013594">
    <property type="entry name" value="Dynein_heavy_tail"/>
</dbReference>
<dbReference type="GO" id="GO:0045505">
    <property type="term" value="F:dynein intermediate chain binding"/>
    <property type="evidence" value="ECO:0007669"/>
    <property type="project" value="InterPro"/>
</dbReference>
<evidence type="ECO:0000259" key="1">
    <source>
        <dbReference type="Pfam" id="PF08385"/>
    </source>
</evidence>
<sequence>MEFVKNFVLVGFKLKEDTWKKCLSVEEKRRVLEEFFDSEENSILYISVNAAGDLAPSTEHNSGSNGKTLYFKKKKKMKLTAENYRRSVLVGNLSVCLQDHAMCGSGLTALKNRGHPADGRQDFERSVLTFKNHLRQQSGRISGRTVLVYPLDFEKVEEAALKMDKGTLSMDTSITLILETTVVNWSHQLEPILQMNTLQEGNPTLYSELHFWKNRHADLENISSQLASSKAQMVVELLEAANSTYFQPWLKVSLEDAENICKYMKPLQKQFERTESLELPKMKNHIAPLMVTVSLVWVNSKYHKYKSHFVFLLREIGGLLIKQAQAYLVPEKLLSEDASDGLKSLQNSLDILQLYRDSYESYGANLTKYKKPGISPEPWSFDPTKVFLELNAFTSDYSLQLHQQFSDAYKLFTEKAADKCVDMIHKVDAAKDLKKKTDYIYQQIGTIFCRVFVNASVPCNAFKTVKMFGSLLEHPLIAVDAEREISSLLNMFDKELNGYKLLYYQHMEKLHYFVPIHWSFPPVAGEVQWAKNLKEQIQDFLSNLKSIPQV</sequence>
<dbReference type="Pfam" id="PF08385">
    <property type="entry name" value="DHC_N1"/>
    <property type="match status" value="2"/>
</dbReference>
<name>A0A3P9LBE4_ORYLA</name>
<dbReference type="GO" id="GO:0030286">
    <property type="term" value="C:dynein complex"/>
    <property type="evidence" value="ECO:0007669"/>
    <property type="project" value="InterPro"/>
</dbReference>
<evidence type="ECO:0000313" key="3">
    <source>
        <dbReference type="Proteomes" id="UP000265180"/>
    </source>
</evidence>
<organism evidence="2 3">
    <name type="scientific">Oryzias latipes</name>
    <name type="common">Japanese rice fish</name>
    <name type="synonym">Japanese killifish</name>
    <dbReference type="NCBI Taxonomy" id="8090"/>
    <lineage>
        <taxon>Eukaryota</taxon>
        <taxon>Metazoa</taxon>
        <taxon>Chordata</taxon>
        <taxon>Craniata</taxon>
        <taxon>Vertebrata</taxon>
        <taxon>Euteleostomi</taxon>
        <taxon>Actinopterygii</taxon>
        <taxon>Neopterygii</taxon>
        <taxon>Teleostei</taxon>
        <taxon>Neoteleostei</taxon>
        <taxon>Acanthomorphata</taxon>
        <taxon>Ovalentaria</taxon>
        <taxon>Atherinomorphae</taxon>
        <taxon>Beloniformes</taxon>
        <taxon>Adrianichthyidae</taxon>
        <taxon>Oryziinae</taxon>
        <taxon>Oryzias</taxon>
    </lineage>
</organism>
<reference evidence="2 3" key="2">
    <citation type="submission" date="2017-04" db="EMBL/GenBank/DDBJ databases">
        <title>CpG methylation of centromeres and impact of large insertions on vertebrate speciation.</title>
        <authorList>
            <person name="Ichikawa K."/>
            <person name="Yoshimura J."/>
            <person name="Morishita S."/>
        </authorList>
    </citation>
    <scope>NUCLEOTIDE SEQUENCE</scope>
    <source>
        <strain evidence="2 3">HNI</strain>
    </source>
</reference>
<dbReference type="GO" id="GO:0051959">
    <property type="term" value="F:dynein light intermediate chain binding"/>
    <property type="evidence" value="ECO:0007669"/>
    <property type="project" value="InterPro"/>
</dbReference>